<dbReference type="FunFam" id="2.60.40.10:FF:000032">
    <property type="entry name" value="palladin isoform X1"/>
    <property type="match status" value="1"/>
</dbReference>
<dbReference type="PROSITE" id="PS50835">
    <property type="entry name" value="IG_LIKE"/>
    <property type="match status" value="1"/>
</dbReference>
<dbReference type="Pfam" id="PF25609">
    <property type="entry name" value="Unc5_NetrinR_N"/>
    <property type="match status" value="1"/>
</dbReference>
<comment type="function">
    <text evidence="9">Receptor for netrin required for axon guidance. Mediates axon repulsion of neuronal growth cones in the developing nervous system upon ligand binding.</text>
</comment>
<comment type="similarity">
    <text evidence="2 9">Belongs to the unc-5 family.</text>
</comment>
<keyword evidence="9" id="KW-1133">Transmembrane helix</keyword>
<dbReference type="SMART" id="SM00409">
    <property type="entry name" value="IG"/>
    <property type="match status" value="1"/>
</dbReference>
<dbReference type="Gene3D" id="1.10.533.10">
    <property type="entry name" value="Death Domain, Fas"/>
    <property type="match status" value="1"/>
</dbReference>
<evidence type="ECO:0000256" key="6">
    <source>
        <dbReference type="ARBA" id="ARBA00023170"/>
    </source>
</evidence>
<evidence type="ECO:0000256" key="1">
    <source>
        <dbReference type="ARBA" id="ARBA00004479"/>
    </source>
</evidence>
<keyword evidence="3 9" id="KW-0217">Developmental protein</keyword>
<dbReference type="GO" id="GO:0005042">
    <property type="term" value="F:netrin receptor activity"/>
    <property type="evidence" value="ECO:0007669"/>
    <property type="project" value="UniProtKB-UniRule"/>
</dbReference>
<reference evidence="12" key="1">
    <citation type="submission" date="2021-02" db="EMBL/GenBank/DDBJ databases">
        <authorList>
            <person name="Nowell W R."/>
        </authorList>
    </citation>
    <scope>NUCLEOTIDE SEQUENCE</scope>
</reference>
<proteinExistence type="inferred from homology"/>
<evidence type="ECO:0000259" key="10">
    <source>
        <dbReference type="PROSITE" id="PS50835"/>
    </source>
</evidence>
<dbReference type="PROSITE" id="PS51145">
    <property type="entry name" value="ZU5"/>
    <property type="match status" value="1"/>
</dbReference>
<dbReference type="CDD" id="cd08781">
    <property type="entry name" value="Death_UNC5-like"/>
    <property type="match status" value="1"/>
</dbReference>
<dbReference type="SMART" id="SM00218">
    <property type="entry name" value="ZU5"/>
    <property type="match status" value="1"/>
</dbReference>
<dbReference type="EMBL" id="CAJNOJ010000179">
    <property type="protein sequence ID" value="CAF1250750.1"/>
    <property type="molecule type" value="Genomic_DNA"/>
</dbReference>
<feature type="domain" description="Ig-like" evidence="10">
    <location>
        <begin position="67"/>
        <end position="142"/>
    </location>
</feature>
<keyword evidence="9" id="KW-0812">Transmembrane</keyword>
<dbReference type="SUPFAM" id="SSF47986">
    <property type="entry name" value="DEATH domain"/>
    <property type="match status" value="1"/>
</dbReference>
<dbReference type="GO" id="GO:0005886">
    <property type="term" value="C:plasma membrane"/>
    <property type="evidence" value="ECO:0007669"/>
    <property type="project" value="UniProtKB-SubCell"/>
</dbReference>
<dbReference type="InterPro" id="IPR036179">
    <property type="entry name" value="Ig-like_dom_sf"/>
</dbReference>
<dbReference type="PROSITE" id="PS50092">
    <property type="entry name" value="TSP1"/>
    <property type="match status" value="2"/>
</dbReference>
<dbReference type="InterPro" id="IPR013098">
    <property type="entry name" value="Ig_I-set"/>
</dbReference>
<sequence>GLITVVTSIDITAAQLESQLDSNGYKCFCQAWSATGGTLKSKTASIEIAYLDKVFEWEPLRTDSVISKSAELRCRPPSGNPYPKVTWLKDGHSVDINRNGRFILSNENSLLIAQIKATDAGNYTCVATNIAGTYSTEPAELIVHDDRGWSEWQPFSDCKGIPCSIGRQKRIRTCLNPPTITNRPSCDGDQIQERECQVICPKDLSSPPSGAIVPTDDGFSEWSSWSDCTGPPCKTGRQQRIRDCLKSSITDDKKPICNGEQIQERECLVPCSNKTSSSFAPVRTLSNDVISSSSGTLVSSSALNVIVYSSISIGALIFLLLTILFFLICWRRRQRSTSKKGLPKCIVSKGTSSNGSSHLGVCHSDKTEYPFYYSIQQDTTSTRSCASQNNSVSLTNFDSGLEKEKLLLLNESPLNRQIYAAKSSVHPATLSTTSYASHHIRYPSLASQSITNENHLNLIYENILQSLPEHTDLRYFAVSILNNKGCRLEIPNTGVSLIIPEDAVLLDGDHLVFIALVNIENQMPVLNNGHTRLSPVVLVGPSEITLLKPAVLSFEHTAVLESSWKLNLMFSDDILNWKPILTYGQENISTPVYLQFNNQQQMSILFETMGAYALIGESISKHHHASKYIQMVPFYNRSSTDTISNETVSTLRLRFLDATTDALERCLTEEFALQNYLCDQPKEFILHDYEDQICINVDLELSSTSRINIGYKEIPLKTFWSTRFDRSCFIFIIPNLQLNNEHSSTPFIDHLAMHIDVYQPTILDSALHTRLCINTHNFLHNPGYNTSSIRQRLPVKTNKEGSKLSSLVRQKLCIVLDPPNSLGNDWRMFANNLLGINYLQYFATKSSPTEHLLTLWEARQESLVNLINVLNQIGRSDAAAILLQH</sequence>
<dbReference type="OrthoDB" id="5973910at2759"/>
<evidence type="ECO:0000313" key="13">
    <source>
        <dbReference type="Proteomes" id="UP000663852"/>
    </source>
</evidence>
<dbReference type="PANTHER" id="PTHR12582">
    <property type="entry name" value="NETRIN RECEPTOR UNC5"/>
    <property type="match status" value="1"/>
</dbReference>
<evidence type="ECO:0000256" key="8">
    <source>
        <dbReference type="ARBA" id="ARBA00023319"/>
    </source>
</evidence>
<evidence type="ECO:0000259" key="11">
    <source>
        <dbReference type="PROSITE" id="PS51145"/>
    </source>
</evidence>
<dbReference type="SMART" id="SM00209">
    <property type="entry name" value="TSP1"/>
    <property type="match status" value="2"/>
</dbReference>
<dbReference type="InterPro" id="IPR003599">
    <property type="entry name" value="Ig_sub"/>
</dbReference>
<dbReference type="InterPro" id="IPR011029">
    <property type="entry name" value="DEATH-like_dom_sf"/>
</dbReference>
<evidence type="ECO:0000313" key="12">
    <source>
        <dbReference type="EMBL" id="CAF1250750.1"/>
    </source>
</evidence>
<dbReference type="GO" id="GO:0008045">
    <property type="term" value="P:motor neuron axon guidance"/>
    <property type="evidence" value="ECO:0007669"/>
    <property type="project" value="TreeGrafter"/>
</dbReference>
<dbReference type="InterPro" id="IPR000884">
    <property type="entry name" value="TSP1_rpt"/>
</dbReference>
<dbReference type="InterPro" id="IPR000906">
    <property type="entry name" value="ZU5_dom"/>
</dbReference>
<feature type="non-terminal residue" evidence="12">
    <location>
        <position position="885"/>
    </location>
</feature>
<feature type="domain" description="ZU5" evidence="11">
    <location>
        <begin position="475"/>
        <end position="608"/>
    </location>
</feature>
<dbReference type="SMART" id="SM00005">
    <property type="entry name" value="DEATH"/>
    <property type="match status" value="1"/>
</dbReference>
<evidence type="ECO:0000256" key="2">
    <source>
        <dbReference type="ARBA" id="ARBA00009844"/>
    </source>
</evidence>
<evidence type="ECO:0000256" key="4">
    <source>
        <dbReference type="ARBA" id="ARBA00023136"/>
    </source>
</evidence>
<organism evidence="12 13">
    <name type="scientific">Adineta ricciae</name>
    <name type="common">Rotifer</name>
    <dbReference type="NCBI Taxonomy" id="249248"/>
    <lineage>
        <taxon>Eukaryota</taxon>
        <taxon>Metazoa</taxon>
        <taxon>Spiralia</taxon>
        <taxon>Gnathifera</taxon>
        <taxon>Rotifera</taxon>
        <taxon>Eurotatoria</taxon>
        <taxon>Bdelloidea</taxon>
        <taxon>Adinetida</taxon>
        <taxon>Adinetidae</taxon>
        <taxon>Adineta</taxon>
    </lineage>
</organism>
<keyword evidence="5" id="KW-1015">Disulfide bond</keyword>
<evidence type="ECO:0000256" key="5">
    <source>
        <dbReference type="ARBA" id="ARBA00023157"/>
    </source>
</evidence>
<evidence type="ECO:0000256" key="9">
    <source>
        <dbReference type="RuleBase" id="RU367033"/>
    </source>
</evidence>
<keyword evidence="4 9" id="KW-0472">Membrane</keyword>
<dbReference type="InterPro" id="IPR003598">
    <property type="entry name" value="Ig_sub2"/>
</dbReference>
<gene>
    <name evidence="12" type="ORF">EDS130_LOCUS27961</name>
</gene>
<dbReference type="Gene3D" id="2.20.100.10">
    <property type="entry name" value="Thrombospondin type-1 (TSP1) repeat"/>
    <property type="match status" value="2"/>
</dbReference>
<dbReference type="Pfam" id="PF00791">
    <property type="entry name" value="ZU5"/>
    <property type="match status" value="1"/>
</dbReference>
<dbReference type="Gene3D" id="2.60.220.30">
    <property type="match status" value="1"/>
</dbReference>
<dbReference type="PANTHER" id="PTHR12582:SF47">
    <property type="entry name" value="NETRIN RECEPTOR UNC-5"/>
    <property type="match status" value="1"/>
</dbReference>
<dbReference type="Pfam" id="PF00531">
    <property type="entry name" value="Death"/>
    <property type="match status" value="1"/>
</dbReference>
<dbReference type="SUPFAM" id="SSF82895">
    <property type="entry name" value="TSP-1 type 1 repeat"/>
    <property type="match status" value="2"/>
</dbReference>
<dbReference type="SUPFAM" id="SSF48726">
    <property type="entry name" value="Immunoglobulin"/>
    <property type="match status" value="1"/>
</dbReference>
<dbReference type="AlphaFoldDB" id="A0A815A0F2"/>
<dbReference type="InterPro" id="IPR000488">
    <property type="entry name" value="Death_dom"/>
</dbReference>
<dbReference type="InterPro" id="IPR013783">
    <property type="entry name" value="Ig-like_fold"/>
</dbReference>
<keyword evidence="8 9" id="KW-0393">Immunoglobulin domain</keyword>
<dbReference type="SMART" id="SM00408">
    <property type="entry name" value="IGc2"/>
    <property type="match status" value="1"/>
</dbReference>
<dbReference type="InterPro" id="IPR057755">
    <property type="entry name" value="UNC5A-D-like_N"/>
</dbReference>
<comment type="subcellular location">
    <subcellularLocation>
        <location evidence="9">Cell membrane</location>
        <topology evidence="9">Single-pass type I membrane protein</topology>
    </subcellularLocation>
    <subcellularLocation>
        <location evidence="1">Membrane</location>
        <topology evidence="1">Single-pass type I membrane protein</topology>
    </subcellularLocation>
</comment>
<dbReference type="Proteomes" id="UP000663852">
    <property type="component" value="Unassembled WGS sequence"/>
</dbReference>
<feature type="transmembrane region" description="Helical" evidence="9">
    <location>
        <begin position="305"/>
        <end position="330"/>
    </location>
</feature>
<dbReference type="Pfam" id="PF00090">
    <property type="entry name" value="TSP_1"/>
    <property type="match status" value="2"/>
</dbReference>
<dbReference type="InterPro" id="IPR007110">
    <property type="entry name" value="Ig-like_dom"/>
</dbReference>
<accession>A0A815A0F2</accession>
<evidence type="ECO:0000256" key="7">
    <source>
        <dbReference type="ARBA" id="ARBA00023180"/>
    </source>
</evidence>
<keyword evidence="7" id="KW-0325">Glycoprotein</keyword>
<dbReference type="Gene3D" id="2.60.40.10">
    <property type="entry name" value="Immunoglobulins"/>
    <property type="match status" value="2"/>
</dbReference>
<keyword evidence="6 9" id="KW-0675">Receptor</keyword>
<dbReference type="InterPro" id="IPR036383">
    <property type="entry name" value="TSP1_rpt_sf"/>
</dbReference>
<comment type="caution">
    <text evidence="12">The sequence shown here is derived from an EMBL/GenBank/DDBJ whole genome shotgun (WGS) entry which is preliminary data.</text>
</comment>
<dbReference type="Pfam" id="PF07679">
    <property type="entry name" value="I-set"/>
    <property type="match status" value="1"/>
</dbReference>
<protein>
    <recommendedName>
        <fullName evidence="9">Netrin receptor UNC5</fullName>
    </recommendedName>
</protein>
<name>A0A815A0F2_ADIRI</name>
<evidence type="ECO:0000256" key="3">
    <source>
        <dbReference type="ARBA" id="ARBA00022473"/>
    </source>
</evidence>
<dbReference type="InterPro" id="IPR037936">
    <property type="entry name" value="UNC5A-D"/>
</dbReference>